<dbReference type="AlphaFoldDB" id="A0A242MXH7"/>
<evidence type="ECO:0000313" key="7">
    <source>
        <dbReference type="Proteomes" id="UP000195221"/>
    </source>
</evidence>
<keyword evidence="2" id="KW-0067">ATP-binding</keyword>
<dbReference type="InterPro" id="IPR003593">
    <property type="entry name" value="AAA+_ATPase"/>
</dbReference>
<dbReference type="Gene3D" id="1.10.8.60">
    <property type="match status" value="1"/>
</dbReference>
<gene>
    <name evidence="6" type="ORF">PAMC26577_12010</name>
</gene>
<keyword evidence="1" id="KW-0547">Nucleotide-binding</keyword>
<comment type="caution">
    <text evidence="6">The sequence shown here is derived from an EMBL/GenBank/DDBJ whole genome shotgun (WGS) entry which is preliminary data.</text>
</comment>
<dbReference type="PANTHER" id="PTHR42960">
    <property type="entry name" value="YCF46 PROTEIN"/>
    <property type="match status" value="1"/>
</dbReference>
<evidence type="ECO:0000259" key="5">
    <source>
        <dbReference type="SMART" id="SM00382"/>
    </source>
</evidence>
<dbReference type="PANTHER" id="PTHR42960:SF1">
    <property type="entry name" value="YCF46 PROTEIN"/>
    <property type="match status" value="1"/>
</dbReference>
<organism evidence="6 7">
    <name type="scientific">Caballeronia sordidicola</name>
    <name type="common">Burkholderia sordidicola</name>
    <dbReference type="NCBI Taxonomy" id="196367"/>
    <lineage>
        <taxon>Bacteria</taxon>
        <taxon>Pseudomonadati</taxon>
        <taxon>Pseudomonadota</taxon>
        <taxon>Betaproteobacteria</taxon>
        <taxon>Burkholderiales</taxon>
        <taxon>Burkholderiaceae</taxon>
        <taxon>Caballeronia</taxon>
    </lineage>
</organism>
<keyword evidence="6" id="KW-0132">Cell division</keyword>
<dbReference type="SUPFAM" id="SSF52540">
    <property type="entry name" value="P-loop containing nucleoside triphosphate hydrolases"/>
    <property type="match status" value="1"/>
</dbReference>
<comment type="similarity">
    <text evidence="3">Belongs to the AAA ATPase family. Highly divergent.</text>
</comment>
<dbReference type="Pfam" id="PF00004">
    <property type="entry name" value="AAA"/>
    <property type="match status" value="1"/>
</dbReference>
<name>A0A242MXH7_CABSO</name>
<dbReference type="InterPro" id="IPR041569">
    <property type="entry name" value="AAA_lid_3"/>
</dbReference>
<keyword evidence="6" id="KW-0131">Cell cycle</keyword>
<evidence type="ECO:0000313" key="6">
    <source>
        <dbReference type="EMBL" id="OTP76139.1"/>
    </source>
</evidence>
<protein>
    <recommendedName>
        <fullName evidence="4">Uncharacterized AAA domain-containing protein ycf46</fullName>
    </recommendedName>
</protein>
<dbReference type="InterPro" id="IPR052381">
    <property type="entry name" value="AAA_domain_protein"/>
</dbReference>
<evidence type="ECO:0000256" key="2">
    <source>
        <dbReference type="ARBA" id="ARBA00022840"/>
    </source>
</evidence>
<dbReference type="RefSeq" id="WP_083637401.1">
    <property type="nucleotide sequence ID" value="NZ_MSRG01000001.1"/>
</dbReference>
<dbReference type="GO" id="GO:0005524">
    <property type="term" value="F:ATP binding"/>
    <property type="evidence" value="ECO:0007669"/>
    <property type="project" value="UniProtKB-KW"/>
</dbReference>
<dbReference type="SMART" id="SM00382">
    <property type="entry name" value="AAA"/>
    <property type="match status" value="1"/>
</dbReference>
<dbReference type="Gene3D" id="3.40.50.300">
    <property type="entry name" value="P-loop containing nucleotide triphosphate hydrolases"/>
    <property type="match status" value="1"/>
</dbReference>
<dbReference type="InterPro" id="IPR027417">
    <property type="entry name" value="P-loop_NTPase"/>
</dbReference>
<accession>A0A242MXH7</accession>
<dbReference type="Proteomes" id="UP000195221">
    <property type="component" value="Unassembled WGS sequence"/>
</dbReference>
<dbReference type="GO" id="GO:0016887">
    <property type="term" value="F:ATP hydrolysis activity"/>
    <property type="evidence" value="ECO:0007669"/>
    <property type="project" value="InterPro"/>
</dbReference>
<evidence type="ECO:0000256" key="1">
    <source>
        <dbReference type="ARBA" id="ARBA00022741"/>
    </source>
</evidence>
<evidence type="ECO:0000256" key="3">
    <source>
        <dbReference type="ARBA" id="ARBA00038088"/>
    </source>
</evidence>
<sequence>MLPIREKLEHVGGLSKLKACLKQKATVLAKLNEAREFGVEMPKGIMIVGMPGCGKSPTAKATAALFKLPLLRLDVGSLMGKYVGESENSMRRALRLADAVSPCVLWIDELEKAFVGMGSSGSGSGSEVTSRLFGYSLTWMQERISPVFVLATANDISGLPPELMRKGRFDEIFYVDFPNRRERAEIFEVHLKRRIKLSDLIDSNQLADKTEGFSGADIEAVVNEAIGPAFVNGRLPHSSSRSRQMSR</sequence>
<feature type="domain" description="AAA+ ATPase" evidence="5">
    <location>
        <begin position="41"/>
        <end position="179"/>
    </location>
</feature>
<dbReference type="GO" id="GO:0051301">
    <property type="term" value="P:cell division"/>
    <property type="evidence" value="ECO:0007669"/>
    <property type="project" value="UniProtKB-KW"/>
</dbReference>
<evidence type="ECO:0000256" key="4">
    <source>
        <dbReference type="ARBA" id="ARBA00040480"/>
    </source>
</evidence>
<dbReference type="InterPro" id="IPR003959">
    <property type="entry name" value="ATPase_AAA_core"/>
</dbReference>
<dbReference type="Pfam" id="PF17862">
    <property type="entry name" value="AAA_lid_3"/>
    <property type="match status" value="1"/>
</dbReference>
<proteinExistence type="inferred from homology"/>
<reference evidence="6 7" key="1">
    <citation type="submission" date="2017-03" db="EMBL/GenBank/DDBJ databases">
        <title>Genome analysis of strain PAMC 26577.</title>
        <authorList>
            <person name="Oh H.-M."/>
            <person name="Yang J.-A."/>
        </authorList>
    </citation>
    <scope>NUCLEOTIDE SEQUENCE [LARGE SCALE GENOMIC DNA]</scope>
    <source>
        <strain evidence="6 7">PAMC 26577</strain>
    </source>
</reference>
<dbReference type="EMBL" id="NBTZ01000042">
    <property type="protein sequence ID" value="OTP76139.1"/>
    <property type="molecule type" value="Genomic_DNA"/>
</dbReference>